<dbReference type="InterPro" id="IPR000792">
    <property type="entry name" value="Tscrpt_reg_LuxR_C"/>
</dbReference>
<dbReference type="PROSITE" id="PS00622">
    <property type="entry name" value="HTH_LUXR_1"/>
    <property type="match status" value="1"/>
</dbReference>
<reference evidence="5 6" key="1">
    <citation type="submission" date="2019-07" db="EMBL/GenBank/DDBJ databases">
        <title>Whole genome shotgun sequence of Microvirga aerophila NBRC 106136.</title>
        <authorList>
            <person name="Hosoyama A."/>
            <person name="Uohara A."/>
            <person name="Ohji S."/>
            <person name="Ichikawa N."/>
        </authorList>
    </citation>
    <scope>NUCLEOTIDE SEQUENCE [LARGE SCALE GENOMIC DNA]</scope>
    <source>
        <strain evidence="5 6">NBRC 106136</strain>
    </source>
</reference>
<sequence length="80" mass="8334">MPATTVAATSVAALSPRERDVLDGLLAGGTNKTIARELEISPRTVEAHRARIMERLGAHSLPELVQIAVAAGLQAKLHGG</sequence>
<comment type="caution">
    <text evidence="5">The sequence shown here is derived from an EMBL/GenBank/DDBJ whole genome shotgun (WGS) entry which is preliminary data.</text>
</comment>
<dbReference type="PANTHER" id="PTHR44688:SF16">
    <property type="entry name" value="DNA-BINDING TRANSCRIPTIONAL ACTIVATOR DEVR_DOSR"/>
    <property type="match status" value="1"/>
</dbReference>
<dbReference type="SMART" id="SM00421">
    <property type="entry name" value="HTH_LUXR"/>
    <property type="match status" value="1"/>
</dbReference>
<evidence type="ECO:0000256" key="2">
    <source>
        <dbReference type="ARBA" id="ARBA00023125"/>
    </source>
</evidence>
<dbReference type="SUPFAM" id="SSF46894">
    <property type="entry name" value="C-terminal effector domain of the bipartite response regulators"/>
    <property type="match status" value="1"/>
</dbReference>
<dbReference type="PANTHER" id="PTHR44688">
    <property type="entry name" value="DNA-BINDING TRANSCRIPTIONAL ACTIVATOR DEVR_DOSR"/>
    <property type="match status" value="1"/>
</dbReference>
<proteinExistence type="predicted"/>
<evidence type="ECO:0000313" key="6">
    <source>
        <dbReference type="Proteomes" id="UP000321085"/>
    </source>
</evidence>
<dbReference type="AlphaFoldDB" id="A0A512BXI1"/>
<keyword evidence="6" id="KW-1185">Reference proteome</keyword>
<dbReference type="GO" id="GO:0006355">
    <property type="term" value="P:regulation of DNA-templated transcription"/>
    <property type="evidence" value="ECO:0007669"/>
    <property type="project" value="InterPro"/>
</dbReference>
<dbReference type="InterPro" id="IPR036388">
    <property type="entry name" value="WH-like_DNA-bd_sf"/>
</dbReference>
<protein>
    <recommendedName>
        <fullName evidence="4">HTH luxR-type domain-containing protein</fullName>
    </recommendedName>
</protein>
<dbReference type="RefSeq" id="WP_147022046.1">
    <property type="nucleotide sequence ID" value="NZ_BJYU01000070.1"/>
</dbReference>
<evidence type="ECO:0000256" key="3">
    <source>
        <dbReference type="ARBA" id="ARBA00023163"/>
    </source>
</evidence>
<evidence type="ECO:0000259" key="4">
    <source>
        <dbReference type="PROSITE" id="PS50043"/>
    </source>
</evidence>
<evidence type="ECO:0000313" key="5">
    <source>
        <dbReference type="EMBL" id="GEO16660.1"/>
    </source>
</evidence>
<dbReference type="Proteomes" id="UP000321085">
    <property type="component" value="Unassembled WGS sequence"/>
</dbReference>
<dbReference type="PRINTS" id="PR00038">
    <property type="entry name" value="HTHLUXR"/>
</dbReference>
<dbReference type="Gene3D" id="1.10.10.10">
    <property type="entry name" value="Winged helix-like DNA-binding domain superfamily/Winged helix DNA-binding domain"/>
    <property type="match status" value="1"/>
</dbReference>
<dbReference type="CDD" id="cd06170">
    <property type="entry name" value="LuxR_C_like"/>
    <property type="match status" value="1"/>
</dbReference>
<gene>
    <name evidence="5" type="ORF">MAE02_43560</name>
</gene>
<feature type="domain" description="HTH luxR-type" evidence="4">
    <location>
        <begin position="7"/>
        <end position="72"/>
    </location>
</feature>
<dbReference type="PROSITE" id="PS50043">
    <property type="entry name" value="HTH_LUXR_2"/>
    <property type="match status" value="1"/>
</dbReference>
<keyword evidence="2" id="KW-0238">DNA-binding</keyword>
<dbReference type="GO" id="GO:0003677">
    <property type="term" value="F:DNA binding"/>
    <property type="evidence" value="ECO:0007669"/>
    <property type="project" value="UniProtKB-KW"/>
</dbReference>
<accession>A0A512BXI1</accession>
<dbReference type="EMBL" id="BJYU01000070">
    <property type="protein sequence ID" value="GEO16660.1"/>
    <property type="molecule type" value="Genomic_DNA"/>
</dbReference>
<name>A0A512BXI1_9HYPH</name>
<dbReference type="Pfam" id="PF00196">
    <property type="entry name" value="GerE"/>
    <property type="match status" value="1"/>
</dbReference>
<evidence type="ECO:0000256" key="1">
    <source>
        <dbReference type="ARBA" id="ARBA00023015"/>
    </source>
</evidence>
<keyword evidence="1" id="KW-0805">Transcription regulation</keyword>
<organism evidence="5 6">
    <name type="scientific">Microvirga aerophila</name>
    <dbReference type="NCBI Taxonomy" id="670291"/>
    <lineage>
        <taxon>Bacteria</taxon>
        <taxon>Pseudomonadati</taxon>
        <taxon>Pseudomonadota</taxon>
        <taxon>Alphaproteobacteria</taxon>
        <taxon>Hyphomicrobiales</taxon>
        <taxon>Methylobacteriaceae</taxon>
        <taxon>Microvirga</taxon>
    </lineage>
</organism>
<keyword evidence="3" id="KW-0804">Transcription</keyword>
<dbReference type="InterPro" id="IPR016032">
    <property type="entry name" value="Sig_transdc_resp-reg_C-effctor"/>
</dbReference>